<dbReference type="GO" id="GO:0008168">
    <property type="term" value="F:methyltransferase activity"/>
    <property type="evidence" value="ECO:0007669"/>
    <property type="project" value="UniProtKB-KW"/>
</dbReference>
<dbReference type="InterPro" id="IPR029063">
    <property type="entry name" value="SAM-dependent_MTases_sf"/>
</dbReference>
<evidence type="ECO:0000259" key="1">
    <source>
        <dbReference type="Pfam" id="PF10119"/>
    </source>
</evidence>
<dbReference type="EMBL" id="JBHLVX010000002">
    <property type="protein sequence ID" value="MFC0266540.1"/>
    <property type="molecule type" value="Genomic_DNA"/>
</dbReference>
<comment type="caution">
    <text evidence="2">The sequence shown here is derived from an EMBL/GenBank/DDBJ whole genome shotgun (WGS) entry which is preliminary data.</text>
</comment>
<keyword evidence="2" id="KW-0808">Transferase</keyword>
<keyword evidence="2" id="KW-0489">Methyltransferase</keyword>
<sequence>MSDWSGGYVTDILYTRGYYGALNPLQMQLALARSGLAAPQVTTACELGFGHGLSLNAHAAASVTRWYGNDFISAQTSGAQSLAEQSGSEAQLFDEDFATFCARDDLPDFDFIALHGVWSWVSEANREILTDFLRRKLRTGGVVYISYNTTPGWATFSPMREILRAHTETMGAPGQGTERQARDALAFAERLMAAQPGYAEVNPGVNERLDTIAQQDPGYVAHEYLNRDWHPMPFSRLAESLQSARLEFACSAHLADHFDAINLTAAHQQLLAEIDEPHFRQTVRDFLVNQSFRRDYWVRGARPLAPLERHEALDAIRVVLTAPVEEVSLTVRGSLGEATMSEAIYHPVLAALSDHQPVSIGELTQRVAGQVRREQLEYTVVLLAGAGHLGAVQEASTIEQVRPSCQRLNAALLKMSRSRQDTPWLVSPLTGGALNVARFDQLFLLARSEGAASSVQWASFAWQLIEAQQQRVIRDGETLHSAADNLDELQRQAQHFEAVRLPVLEALGIA</sequence>
<dbReference type="InterPro" id="IPR018773">
    <property type="entry name" value="MeTrfase_reg_dom_prd"/>
</dbReference>
<organism evidence="2 3">
    <name type="scientific">Kushneria aurantia</name>
    <dbReference type="NCBI Taxonomy" id="504092"/>
    <lineage>
        <taxon>Bacteria</taxon>
        <taxon>Pseudomonadati</taxon>
        <taxon>Pseudomonadota</taxon>
        <taxon>Gammaproteobacteria</taxon>
        <taxon>Oceanospirillales</taxon>
        <taxon>Halomonadaceae</taxon>
        <taxon>Kushneria</taxon>
    </lineage>
</organism>
<dbReference type="SUPFAM" id="SSF53335">
    <property type="entry name" value="S-adenosyl-L-methionine-dependent methyltransferases"/>
    <property type="match status" value="1"/>
</dbReference>
<proteinExistence type="predicted"/>
<dbReference type="GO" id="GO:0032259">
    <property type="term" value="P:methylation"/>
    <property type="evidence" value="ECO:0007669"/>
    <property type="project" value="UniProtKB-KW"/>
</dbReference>
<keyword evidence="3" id="KW-1185">Reference proteome</keyword>
<dbReference type="Gene3D" id="3.40.50.150">
    <property type="entry name" value="Vaccinia Virus protein VP39"/>
    <property type="match status" value="1"/>
</dbReference>
<feature type="domain" description="Methyltransferase regulatory" evidence="1">
    <location>
        <begin position="217"/>
        <end position="299"/>
    </location>
</feature>
<reference evidence="2 3" key="1">
    <citation type="submission" date="2024-09" db="EMBL/GenBank/DDBJ databases">
        <authorList>
            <person name="Sun Q."/>
            <person name="Mori K."/>
        </authorList>
    </citation>
    <scope>NUCLEOTIDE SEQUENCE [LARGE SCALE GENOMIC DNA]</scope>
    <source>
        <strain evidence="2 3">CCM 7415</strain>
    </source>
</reference>
<dbReference type="RefSeq" id="WP_019952304.1">
    <property type="nucleotide sequence ID" value="NZ_JBHLVX010000002.1"/>
</dbReference>
<protein>
    <submittedName>
        <fullName evidence="2">Methyltransferase regulatory domain-containing protein</fullName>
    </submittedName>
</protein>
<dbReference type="Pfam" id="PF10119">
    <property type="entry name" value="MethyTransf_Reg"/>
    <property type="match status" value="1"/>
</dbReference>
<evidence type="ECO:0000313" key="2">
    <source>
        <dbReference type="EMBL" id="MFC0266540.1"/>
    </source>
</evidence>
<dbReference type="Proteomes" id="UP001589814">
    <property type="component" value="Unassembled WGS sequence"/>
</dbReference>
<name>A0ABV6FYR6_9GAMM</name>
<accession>A0ABV6FYR6</accession>
<gene>
    <name evidence="2" type="ORF">ACFFHW_00770</name>
</gene>
<evidence type="ECO:0000313" key="3">
    <source>
        <dbReference type="Proteomes" id="UP001589814"/>
    </source>
</evidence>